<evidence type="ECO:0000313" key="1">
    <source>
        <dbReference type="EMBL" id="VVC97069.1"/>
    </source>
</evidence>
<keyword evidence="2" id="KW-1185">Reference proteome</keyword>
<proteinExistence type="predicted"/>
<dbReference type="EMBL" id="FZQP02003001">
    <property type="protein sequence ID" value="VVC97069.1"/>
    <property type="molecule type" value="Genomic_DNA"/>
</dbReference>
<organism evidence="1 2">
    <name type="scientific">Leptidea sinapis</name>
    <dbReference type="NCBI Taxonomy" id="189913"/>
    <lineage>
        <taxon>Eukaryota</taxon>
        <taxon>Metazoa</taxon>
        <taxon>Ecdysozoa</taxon>
        <taxon>Arthropoda</taxon>
        <taxon>Hexapoda</taxon>
        <taxon>Insecta</taxon>
        <taxon>Pterygota</taxon>
        <taxon>Neoptera</taxon>
        <taxon>Endopterygota</taxon>
        <taxon>Lepidoptera</taxon>
        <taxon>Glossata</taxon>
        <taxon>Ditrysia</taxon>
        <taxon>Papilionoidea</taxon>
        <taxon>Pieridae</taxon>
        <taxon>Dismorphiinae</taxon>
        <taxon>Leptidea</taxon>
    </lineage>
</organism>
<sequence length="67" mass="7815">MLQNARGAQVEGAEMQSYEGELNHLGKLEEFLRVKGSRRICEADEIEEIKRQEEIQRGMLDQRELPQ</sequence>
<dbReference type="Proteomes" id="UP000324832">
    <property type="component" value="Unassembled WGS sequence"/>
</dbReference>
<accession>A0A5E4QFL0</accession>
<dbReference type="AlphaFoldDB" id="A0A5E4QFL0"/>
<reference evidence="1 2" key="1">
    <citation type="submission" date="2017-07" db="EMBL/GenBank/DDBJ databases">
        <authorList>
            <person name="Talla V."/>
            <person name="Backstrom N."/>
        </authorList>
    </citation>
    <scope>NUCLEOTIDE SEQUENCE [LARGE SCALE GENOMIC DNA]</scope>
</reference>
<evidence type="ECO:0000313" key="2">
    <source>
        <dbReference type="Proteomes" id="UP000324832"/>
    </source>
</evidence>
<protein>
    <submittedName>
        <fullName evidence="1">Uncharacterized protein</fullName>
    </submittedName>
</protein>
<name>A0A5E4QFL0_9NEOP</name>
<gene>
    <name evidence="1" type="ORF">LSINAPIS_LOCUS8438</name>
</gene>